<evidence type="ECO:0000313" key="10">
    <source>
        <dbReference type="Proteomes" id="UP000092207"/>
    </source>
</evidence>
<evidence type="ECO:0000256" key="2">
    <source>
        <dbReference type="ARBA" id="ARBA00006683"/>
    </source>
</evidence>
<evidence type="ECO:0000313" key="9">
    <source>
        <dbReference type="EMBL" id="OBI05559.1"/>
    </source>
</evidence>
<evidence type="ECO:0000256" key="7">
    <source>
        <dbReference type="SAM" id="Phobius"/>
    </source>
</evidence>
<sequence>MTGLVALLGILRSKLLALIVWTLAGAATGGVINTMLPVVYEASAKILVATPDWNDSTALADPNVGGARDLAYGDEFTQQRMASYVRLVTTPMVTDPVAERLRLGSGVDLAKKLSGHIIPETVVLQVRAQDASPARAASIADATARQTIDVIKEVERPLHAPISPVQPILTEPASVPTQPISPRTLLNIICGAVVGFLLGLTSVAAYAAAREGRFRGDDTVGGELGGLLGALMAEDDLSLDELRNDAKFLRLEVVHRMAEAGVRSLVMTSPRTTPATGIVAALLATALADTGASTIVVCADFTLEQRRRTVGLGDFFSKPMSLDSVIVKDGERGISWIPAGAEPANATRDITGPKMRNLLIDLSSRYQHIIVVAPPVLELADAVDMASQVGASILVDAVQQAVAEELRESERLLRLAWGAYLGRVVAVGQAFSQQIEQESVIP</sequence>
<evidence type="ECO:0000256" key="6">
    <source>
        <dbReference type="ARBA" id="ARBA00023136"/>
    </source>
</evidence>
<comment type="similarity">
    <text evidence="2">Belongs to the CpsC/CapA family.</text>
</comment>
<dbReference type="AlphaFoldDB" id="A0A1A2VW52"/>
<reference evidence="9 10" key="1">
    <citation type="submission" date="2016-06" db="EMBL/GenBank/DDBJ databases">
        <authorList>
            <person name="Kjaerup R.B."/>
            <person name="Dalgaard T.S."/>
            <person name="Juul-Madsen H.R."/>
        </authorList>
    </citation>
    <scope>NUCLEOTIDE SEQUENCE [LARGE SCALE GENOMIC DNA]</scope>
    <source>
        <strain evidence="9 10">E2838</strain>
    </source>
</reference>
<evidence type="ECO:0000259" key="8">
    <source>
        <dbReference type="Pfam" id="PF02706"/>
    </source>
</evidence>
<dbReference type="EMBL" id="LZJY01000148">
    <property type="protein sequence ID" value="OBI05559.1"/>
    <property type="molecule type" value="Genomic_DNA"/>
</dbReference>
<dbReference type="SUPFAM" id="SSF52540">
    <property type="entry name" value="P-loop containing nucleoside triphosphate hydrolases"/>
    <property type="match status" value="1"/>
</dbReference>
<dbReference type="Proteomes" id="UP000092207">
    <property type="component" value="Unassembled WGS sequence"/>
</dbReference>
<accession>A0A1A2VW52</accession>
<feature type="transmembrane region" description="Helical" evidence="7">
    <location>
        <begin position="185"/>
        <end position="209"/>
    </location>
</feature>
<dbReference type="RefSeq" id="WP_067303714.1">
    <property type="nucleotide sequence ID" value="NZ_LZJY01000148.1"/>
</dbReference>
<dbReference type="Pfam" id="PF02706">
    <property type="entry name" value="Wzz"/>
    <property type="match status" value="1"/>
</dbReference>
<organism evidence="9 10">
    <name type="scientific">Mycobacterium scrofulaceum</name>
    <dbReference type="NCBI Taxonomy" id="1783"/>
    <lineage>
        <taxon>Bacteria</taxon>
        <taxon>Bacillati</taxon>
        <taxon>Actinomycetota</taxon>
        <taxon>Actinomycetes</taxon>
        <taxon>Mycobacteriales</taxon>
        <taxon>Mycobacteriaceae</taxon>
        <taxon>Mycobacterium</taxon>
    </lineage>
</organism>
<keyword evidence="6 7" id="KW-0472">Membrane</keyword>
<keyword evidence="3" id="KW-1003">Cell membrane</keyword>
<comment type="caution">
    <text evidence="9">The sequence shown here is derived from an EMBL/GenBank/DDBJ whole genome shotgun (WGS) entry which is preliminary data.</text>
</comment>
<dbReference type="PANTHER" id="PTHR32309">
    <property type="entry name" value="TYROSINE-PROTEIN KINASE"/>
    <property type="match status" value="1"/>
</dbReference>
<evidence type="ECO:0000256" key="5">
    <source>
        <dbReference type="ARBA" id="ARBA00022989"/>
    </source>
</evidence>
<evidence type="ECO:0000256" key="4">
    <source>
        <dbReference type="ARBA" id="ARBA00022692"/>
    </source>
</evidence>
<dbReference type="GO" id="GO:0005886">
    <property type="term" value="C:plasma membrane"/>
    <property type="evidence" value="ECO:0007669"/>
    <property type="project" value="UniProtKB-SubCell"/>
</dbReference>
<dbReference type="InterPro" id="IPR050445">
    <property type="entry name" value="Bact_polysacc_biosynth/exp"/>
</dbReference>
<evidence type="ECO:0000256" key="3">
    <source>
        <dbReference type="ARBA" id="ARBA00022475"/>
    </source>
</evidence>
<keyword evidence="4 7" id="KW-0812">Transmembrane</keyword>
<keyword evidence="5 7" id="KW-1133">Transmembrane helix</keyword>
<comment type="subcellular location">
    <subcellularLocation>
        <location evidence="1">Cell membrane</location>
        <topology evidence="1">Multi-pass membrane protein</topology>
    </subcellularLocation>
</comment>
<evidence type="ECO:0000256" key="1">
    <source>
        <dbReference type="ARBA" id="ARBA00004651"/>
    </source>
</evidence>
<dbReference type="InterPro" id="IPR003856">
    <property type="entry name" value="LPS_length_determ_N"/>
</dbReference>
<dbReference type="Gene3D" id="3.40.50.300">
    <property type="entry name" value="P-loop containing nucleotide triphosphate hydrolases"/>
    <property type="match status" value="1"/>
</dbReference>
<proteinExistence type="inferred from homology"/>
<gene>
    <name evidence="9" type="ORF">A5679_13315</name>
</gene>
<name>A0A1A2VW52_MYCSC</name>
<protein>
    <recommendedName>
        <fullName evidence="8">Polysaccharide chain length determinant N-terminal domain-containing protein</fullName>
    </recommendedName>
</protein>
<feature type="domain" description="Polysaccharide chain length determinant N-terminal" evidence="8">
    <location>
        <begin position="4"/>
        <end position="99"/>
    </location>
</feature>
<dbReference type="PANTHER" id="PTHR32309:SF31">
    <property type="entry name" value="CAPSULAR EXOPOLYSACCHARIDE FAMILY"/>
    <property type="match status" value="1"/>
</dbReference>
<dbReference type="InterPro" id="IPR027417">
    <property type="entry name" value="P-loop_NTPase"/>
</dbReference>